<organism evidence="1 2">
    <name type="scientific">Adineta ricciae</name>
    <name type="common">Rotifer</name>
    <dbReference type="NCBI Taxonomy" id="249248"/>
    <lineage>
        <taxon>Eukaryota</taxon>
        <taxon>Metazoa</taxon>
        <taxon>Spiralia</taxon>
        <taxon>Gnathifera</taxon>
        <taxon>Rotifera</taxon>
        <taxon>Eurotatoria</taxon>
        <taxon>Bdelloidea</taxon>
        <taxon>Adinetida</taxon>
        <taxon>Adinetidae</taxon>
        <taxon>Adineta</taxon>
    </lineage>
</organism>
<keyword evidence="2" id="KW-1185">Reference proteome</keyword>
<evidence type="ECO:0000313" key="2">
    <source>
        <dbReference type="Proteomes" id="UP000663828"/>
    </source>
</evidence>
<sequence>MITTKIYSKPIARLDLESILQSDASLYPSSLTLRTLQNWYDTNSSNFINYYISNESHSEATIGVSISFPMKATFWKRLITGDLNEHEITGDMLLEQNCSLADEENEYGIHIWHIKKFELWNKLCLTNFRDRFWSDLQYSVDMLNSKNKKCIGFSSLCATDEGTRAMKKLGFDLQGYYDFIVQNRQGQLKVIHSTDIHAQNIKNKDEWKMIFQCGIYTRCIHSV</sequence>
<evidence type="ECO:0000313" key="1">
    <source>
        <dbReference type="EMBL" id="CAF1151239.1"/>
    </source>
</evidence>
<dbReference type="AlphaFoldDB" id="A0A814SQI8"/>
<protein>
    <submittedName>
        <fullName evidence="1">Uncharacterized protein</fullName>
    </submittedName>
</protein>
<accession>A0A814SQI8</accession>
<name>A0A814SQI8_ADIRI</name>
<proteinExistence type="predicted"/>
<dbReference type="Proteomes" id="UP000663828">
    <property type="component" value="Unassembled WGS sequence"/>
</dbReference>
<comment type="caution">
    <text evidence="1">The sequence shown here is derived from an EMBL/GenBank/DDBJ whole genome shotgun (WGS) entry which is preliminary data.</text>
</comment>
<reference evidence="1" key="1">
    <citation type="submission" date="2021-02" db="EMBL/GenBank/DDBJ databases">
        <authorList>
            <person name="Nowell W R."/>
        </authorList>
    </citation>
    <scope>NUCLEOTIDE SEQUENCE</scope>
</reference>
<dbReference type="EMBL" id="CAJNOR010001486">
    <property type="protein sequence ID" value="CAF1151239.1"/>
    <property type="molecule type" value="Genomic_DNA"/>
</dbReference>
<gene>
    <name evidence="1" type="ORF">XAT740_LOCUS20962</name>
</gene>